<gene>
    <name evidence="3" type="ORF">HC352_07400</name>
</gene>
<evidence type="ECO:0000259" key="2">
    <source>
        <dbReference type="Pfam" id="PF12229"/>
    </source>
</evidence>
<protein>
    <recommendedName>
        <fullName evidence="2">YoaR-like putative peptidoglycan binding domain-containing protein</fullName>
    </recommendedName>
</protein>
<dbReference type="KEGG" id="arca:HC352_07400"/>
<dbReference type="InterPro" id="IPR007391">
    <property type="entry name" value="Vancomycin_resist_VanW"/>
</dbReference>
<keyword evidence="1" id="KW-0812">Transmembrane</keyword>
<dbReference type="Proteomes" id="UP000502298">
    <property type="component" value="Chromosome"/>
</dbReference>
<evidence type="ECO:0000256" key="1">
    <source>
        <dbReference type="SAM" id="Phobius"/>
    </source>
</evidence>
<keyword evidence="1" id="KW-0472">Membrane</keyword>
<evidence type="ECO:0000313" key="4">
    <source>
        <dbReference type="Proteomes" id="UP000502298"/>
    </source>
</evidence>
<dbReference type="EMBL" id="CP050804">
    <property type="protein sequence ID" value="QJC22352.1"/>
    <property type="molecule type" value="Genomic_DNA"/>
</dbReference>
<organism evidence="3 4">
    <name type="scientific">Arcanobacterium buesumense</name>
    <dbReference type="NCBI Taxonomy" id="2722751"/>
    <lineage>
        <taxon>Bacteria</taxon>
        <taxon>Bacillati</taxon>
        <taxon>Actinomycetota</taxon>
        <taxon>Actinomycetes</taxon>
        <taxon>Actinomycetales</taxon>
        <taxon>Actinomycetaceae</taxon>
        <taxon>Arcanobacterium</taxon>
    </lineage>
</organism>
<accession>A0A6H2EMS3</accession>
<keyword evidence="1" id="KW-1133">Transmembrane helix</keyword>
<dbReference type="RefSeq" id="WP_168918274.1">
    <property type="nucleotide sequence ID" value="NZ_CP050804.1"/>
</dbReference>
<name>A0A6H2EMS3_9ACTO</name>
<sequence length="561" mass="60762">MTNHKNSSLVRSRMFLVGGIFAIVVMLYVGLAYSLAGQIPGGTTISGVDVSGQTAKQARHTLETELHEALIQPREVTIAGIDHDQAFLDPQAMHLAVDYDKTLTGLTGFSLNPARIWRHLFGGENYFAYVRSDSQAVMDQLQALATAVNQEALDAHITIEQGQASLSQARDGVVLDEQGAQKVIAQSWLAGGDPLLLPSTSQEAHITSSVAQEFIDSVLTPLLSDDISVNVKDHLVQLTPVNIGDLIDITYSDSVEFTVDGDKLRALIDNLQPGLLALPSDARVEIENSAVKITPASDGETLNAQSFTADLRQVVSTKNRTITASIDVVNPQVSTADIEKLGITEIVSEISTPITSDQVRTTNLIVGSQYVANTLVRPGETFDLQTALGPLEESRGFVSSGVFVNGFASTALGGGLSQLATNVFNVGYRAGLEDVAHTPHTVYYDRYPKGLESTLWYDHIYVKWKNTTPYGVVLESFVDGQKLTTRLWSTKYFDVSIHQGQPYGVVPAETRTNPAADCEPSTYKKDGFSIEVGRTVSLHGEVVEDSRKVVHYSPTHAVTCQ</sequence>
<reference evidence="3 4" key="1">
    <citation type="submission" date="2020-03" db="EMBL/GenBank/DDBJ databases">
        <title>Complete genome of Arcanobacterium buesumensis sp. nov. strain 2701.</title>
        <authorList>
            <person name="Borowiak M."/>
            <person name="Alssahen M."/>
            <person name="Laemmler C."/>
            <person name="Malorny B."/>
            <person name="Hassan A."/>
            <person name="Prenger-Berninghoff E."/>
            <person name="Ploetz M."/>
            <person name="Abdulmawjood A."/>
        </authorList>
    </citation>
    <scope>NUCLEOTIDE SEQUENCE [LARGE SCALE GENOMIC DNA]</scope>
    <source>
        <strain evidence="3 4">2701</strain>
    </source>
</reference>
<feature type="transmembrane region" description="Helical" evidence="1">
    <location>
        <begin position="12"/>
        <end position="36"/>
    </location>
</feature>
<dbReference type="AlphaFoldDB" id="A0A6H2EMS3"/>
<proteinExistence type="predicted"/>
<dbReference type="Pfam" id="PF04294">
    <property type="entry name" value="VanW"/>
    <property type="match status" value="1"/>
</dbReference>
<dbReference type="InterPro" id="IPR052913">
    <property type="entry name" value="Glycopeptide_resist_protein"/>
</dbReference>
<dbReference type="Pfam" id="PF12229">
    <property type="entry name" value="PG_binding_4"/>
    <property type="match status" value="1"/>
</dbReference>
<keyword evidence="4" id="KW-1185">Reference proteome</keyword>
<dbReference type="PANTHER" id="PTHR35788:SF1">
    <property type="entry name" value="EXPORTED PROTEIN"/>
    <property type="match status" value="1"/>
</dbReference>
<dbReference type="PANTHER" id="PTHR35788">
    <property type="entry name" value="EXPORTED PROTEIN-RELATED"/>
    <property type="match status" value="1"/>
</dbReference>
<dbReference type="InterPro" id="IPR022029">
    <property type="entry name" value="YoaR-like_PG-bd"/>
</dbReference>
<evidence type="ECO:0000313" key="3">
    <source>
        <dbReference type="EMBL" id="QJC22352.1"/>
    </source>
</evidence>
<feature type="domain" description="YoaR-like putative peptidoglycan binding" evidence="2">
    <location>
        <begin position="255"/>
        <end position="322"/>
    </location>
</feature>